<keyword evidence="4 9" id="KW-0378">Hydrolase</keyword>
<evidence type="ECO:0000313" key="11">
    <source>
        <dbReference type="EMBL" id="ATY85071.1"/>
    </source>
</evidence>
<dbReference type="AlphaFoldDB" id="A0A2K8N6T4"/>
<dbReference type="HAMAP" id="MF_00920">
    <property type="entry name" value="FtsY"/>
    <property type="match status" value="1"/>
</dbReference>
<keyword evidence="2 9" id="KW-0963">Cytoplasm</keyword>
<evidence type="ECO:0000256" key="1">
    <source>
        <dbReference type="ARBA" id="ARBA00022475"/>
    </source>
</evidence>
<reference evidence="12" key="1">
    <citation type="submission" date="2017-11" db="EMBL/GenBank/DDBJ databases">
        <title>Complete Genome Sequence of Kyrpidia sp. Strain EA-1, a thermophilic, hydrogen-oxidizing Bacterium, isolated from the Azores.</title>
        <authorList>
            <person name="Reiner J.E."/>
            <person name="Lapp C.J."/>
            <person name="Bunk B."/>
            <person name="Gescher J."/>
        </authorList>
    </citation>
    <scope>NUCLEOTIDE SEQUENCE [LARGE SCALE GENOMIC DNA]</scope>
    <source>
        <strain evidence="12">EA-1</strain>
    </source>
</reference>
<dbReference type="FunFam" id="3.40.50.300:FF:000053">
    <property type="entry name" value="Signal recognition particle receptor FtsY"/>
    <property type="match status" value="1"/>
</dbReference>
<dbReference type="GO" id="GO:0003924">
    <property type="term" value="F:GTPase activity"/>
    <property type="evidence" value="ECO:0007669"/>
    <property type="project" value="UniProtKB-UniRule"/>
</dbReference>
<keyword evidence="7 9" id="KW-0675">Receptor</keyword>
<evidence type="ECO:0000256" key="6">
    <source>
        <dbReference type="ARBA" id="ARBA00023136"/>
    </source>
</evidence>
<dbReference type="Gene3D" id="1.20.120.140">
    <property type="entry name" value="Signal recognition particle SRP54, nucleotide-binding domain"/>
    <property type="match status" value="1"/>
</dbReference>
<evidence type="ECO:0000256" key="9">
    <source>
        <dbReference type="HAMAP-Rule" id="MF_00920"/>
    </source>
</evidence>
<feature type="binding site" evidence="9">
    <location>
        <begin position="211"/>
        <end position="215"/>
    </location>
    <ligand>
        <name>GTP</name>
        <dbReference type="ChEBI" id="CHEBI:37565"/>
    </ligand>
</feature>
<dbReference type="SMART" id="SM00963">
    <property type="entry name" value="SRP54_N"/>
    <property type="match status" value="1"/>
</dbReference>
<dbReference type="CDD" id="cd17874">
    <property type="entry name" value="FtsY"/>
    <property type="match status" value="1"/>
</dbReference>
<dbReference type="FunFam" id="1.20.120.140:FF:000002">
    <property type="entry name" value="Signal recognition particle receptor FtsY"/>
    <property type="match status" value="1"/>
</dbReference>
<evidence type="ECO:0000256" key="2">
    <source>
        <dbReference type="ARBA" id="ARBA00022490"/>
    </source>
</evidence>
<keyword evidence="5 9" id="KW-0342">GTP-binding</keyword>
<name>A0A2K8N6T4_9BACL</name>
<dbReference type="InterPro" id="IPR003593">
    <property type="entry name" value="AAA+_ATPase"/>
</dbReference>
<dbReference type="Pfam" id="PF00448">
    <property type="entry name" value="SRP54"/>
    <property type="match status" value="1"/>
</dbReference>
<dbReference type="PANTHER" id="PTHR43134">
    <property type="entry name" value="SIGNAL RECOGNITION PARTICLE RECEPTOR SUBUNIT ALPHA"/>
    <property type="match status" value="1"/>
</dbReference>
<accession>A0A2K8N6T4</accession>
<dbReference type="InterPro" id="IPR036225">
    <property type="entry name" value="SRP/SRP_N"/>
</dbReference>
<keyword evidence="1 9" id="KW-1003">Cell membrane</keyword>
<evidence type="ECO:0000259" key="10">
    <source>
        <dbReference type="PROSITE" id="PS00300"/>
    </source>
</evidence>
<evidence type="ECO:0000256" key="7">
    <source>
        <dbReference type="ARBA" id="ARBA00023170"/>
    </source>
</evidence>
<dbReference type="OrthoDB" id="9804720at2"/>
<dbReference type="GO" id="GO:0005525">
    <property type="term" value="F:GTP binding"/>
    <property type="evidence" value="ECO:0007669"/>
    <property type="project" value="UniProtKB-UniRule"/>
</dbReference>
<comment type="subunit">
    <text evidence="9">Part of the signal recognition particle protein translocation system, which is composed of SRP and FtsY.</text>
</comment>
<dbReference type="Gene3D" id="3.40.50.300">
    <property type="entry name" value="P-loop containing nucleotide triphosphate hydrolases"/>
    <property type="match status" value="1"/>
</dbReference>
<gene>
    <name evidence="9" type="primary">ftsY</name>
    <name evidence="11" type="ORF">CVV65_09155</name>
</gene>
<dbReference type="Pfam" id="PF02881">
    <property type="entry name" value="SRP54_N"/>
    <property type="match status" value="1"/>
</dbReference>
<dbReference type="InterPro" id="IPR013822">
    <property type="entry name" value="Signal_recog_particl_SRP54_hlx"/>
</dbReference>
<dbReference type="PROSITE" id="PS00300">
    <property type="entry name" value="SRP54"/>
    <property type="match status" value="1"/>
</dbReference>
<evidence type="ECO:0000256" key="3">
    <source>
        <dbReference type="ARBA" id="ARBA00022741"/>
    </source>
</evidence>
<keyword evidence="3 9" id="KW-0547">Nucleotide-binding</keyword>
<feature type="domain" description="SRP54-type proteins GTP-binding" evidence="10">
    <location>
        <begin position="296"/>
        <end position="309"/>
    </location>
</feature>
<comment type="subcellular location">
    <subcellularLocation>
        <location evidence="9">Cell membrane</location>
        <topology evidence="9">Peripheral membrane protein</topology>
        <orientation evidence="9">Cytoplasmic side</orientation>
    </subcellularLocation>
    <subcellularLocation>
        <location evidence="9">Cytoplasm</location>
    </subcellularLocation>
</comment>
<protein>
    <recommendedName>
        <fullName evidence="9">Signal recognition particle receptor FtsY</fullName>
        <shortName evidence="9">SRP receptor</shortName>
        <ecNumber evidence="9">3.6.5.4</ecNumber>
    </recommendedName>
</protein>
<dbReference type="InterPro" id="IPR004390">
    <property type="entry name" value="SR_rcpt_FtsY"/>
</dbReference>
<comment type="similarity">
    <text evidence="9">Belongs to the GTP-binding SRP family. FtsY subfamily.</text>
</comment>
<dbReference type="KEGG" id="kyr:CVV65_09155"/>
<dbReference type="PANTHER" id="PTHR43134:SF1">
    <property type="entry name" value="SIGNAL RECOGNITION PARTICLE RECEPTOR SUBUNIT ALPHA"/>
    <property type="match status" value="1"/>
</dbReference>
<dbReference type="SUPFAM" id="SSF47364">
    <property type="entry name" value="Domain of the SRP/SRP receptor G-proteins"/>
    <property type="match status" value="1"/>
</dbReference>
<organism evidence="11 12">
    <name type="scientific">Kyrpidia spormannii</name>
    <dbReference type="NCBI Taxonomy" id="2055160"/>
    <lineage>
        <taxon>Bacteria</taxon>
        <taxon>Bacillati</taxon>
        <taxon>Bacillota</taxon>
        <taxon>Bacilli</taxon>
        <taxon>Bacillales</taxon>
        <taxon>Alicyclobacillaceae</taxon>
        <taxon>Kyrpidia</taxon>
    </lineage>
</organism>
<evidence type="ECO:0000313" key="12">
    <source>
        <dbReference type="Proteomes" id="UP000231932"/>
    </source>
</evidence>
<dbReference type="SMART" id="SM00382">
    <property type="entry name" value="AAA"/>
    <property type="match status" value="1"/>
</dbReference>
<dbReference type="GO" id="GO:0005737">
    <property type="term" value="C:cytoplasm"/>
    <property type="evidence" value="ECO:0007669"/>
    <property type="project" value="UniProtKB-SubCell"/>
</dbReference>
<dbReference type="InterPro" id="IPR027417">
    <property type="entry name" value="P-loop_NTPase"/>
</dbReference>
<keyword evidence="12" id="KW-1185">Reference proteome</keyword>
<comment type="catalytic activity">
    <reaction evidence="8 9">
        <text>GTP + H2O = GDP + phosphate + H(+)</text>
        <dbReference type="Rhea" id="RHEA:19669"/>
        <dbReference type="ChEBI" id="CHEBI:15377"/>
        <dbReference type="ChEBI" id="CHEBI:15378"/>
        <dbReference type="ChEBI" id="CHEBI:37565"/>
        <dbReference type="ChEBI" id="CHEBI:43474"/>
        <dbReference type="ChEBI" id="CHEBI:58189"/>
        <dbReference type="EC" id="3.6.5.4"/>
    </reaction>
</comment>
<dbReference type="InterPro" id="IPR000897">
    <property type="entry name" value="SRP54_GTPase_dom"/>
</dbReference>
<evidence type="ECO:0000256" key="5">
    <source>
        <dbReference type="ARBA" id="ARBA00023134"/>
    </source>
</evidence>
<comment type="function">
    <text evidence="9">Involved in targeting and insertion of nascent membrane proteins into the cytoplasmic membrane. Acts as a receptor for the complex formed by the signal recognition particle (SRP) and the ribosome-nascent chain (RNC).</text>
</comment>
<evidence type="ECO:0000256" key="8">
    <source>
        <dbReference type="ARBA" id="ARBA00048027"/>
    </source>
</evidence>
<dbReference type="GO" id="GO:0005886">
    <property type="term" value="C:plasma membrane"/>
    <property type="evidence" value="ECO:0007669"/>
    <property type="project" value="UniProtKB-SubCell"/>
</dbReference>
<sequence>MATTRCRAGPREPVEKGGDNLGLFDRFRQGLQKTREAVFGRMSSLVTGRRRLDDALFDELEELLILGDVGVDQAVEWVEDLRNQARERGVREAWELRPLLRELLLEVLGRDSAPLQIHPGSLSVVLVVGVNGAGKTTTLGKLAHRLKGEGRKVLLAAGDTFRAGAIEQLQVWGSRAQVDVIRQQEGSDPAAVVFDAIQAGRSRGVDVVLCDTAGRLHNKTNLMAELEKIRRVAAREVDGAPHEVLLVIDATTGQNALTQAELFSRSAGVTGVVLTKLDGTAKGGMVLTIRRRLGIPVKFVGVGEGIEDLEPFDPETFVDALLGTDGAEGRENP</sequence>
<keyword evidence="6 9" id="KW-0472">Membrane</keyword>
<dbReference type="InterPro" id="IPR042101">
    <property type="entry name" value="SRP54_N_sf"/>
</dbReference>
<dbReference type="Proteomes" id="UP000231932">
    <property type="component" value="Chromosome"/>
</dbReference>
<dbReference type="NCBIfam" id="TIGR00064">
    <property type="entry name" value="ftsY"/>
    <property type="match status" value="1"/>
</dbReference>
<proteinExistence type="inferred from homology"/>
<feature type="binding site" evidence="9">
    <location>
        <begin position="129"/>
        <end position="136"/>
    </location>
    <ligand>
        <name>GTP</name>
        <dbReference type="ChEBI" id="CHEBI:37565"/>
    </ligand>
</feature>
<dbReference type="EMBL" id="CP024955">
    <property type="protein sequence ID" value="ATY85071.1"/>
    <property type="molecule type" value="Genomic_DNA"/>
</dbReference>
<evidence type="ECO:0000256" key="4">
    <source>
        <dbReference type="ARBA" id="ARBA00022801"/>
    </source>
</evidence>
<dbReference type="SMART" id="SM00962">
    <property type="entry name" value="SRP54"/>
    <property type="match status" value="1"/>
</dbReference>
<dbReference type="EC" id="3.6.5.4" evidence="9"/>
<dbReference type="GO" id="GO:0005047">
    <property type="term" value="F:signal recognition particle binding"/>
    <property type="evidence" value="ECO:0007669"/>
    <property type="project" value="TreeGrafter"/>
</dbReference>
<feature type="binding site" evidence="9">
    <location>
        <begin position="275"/>
        <end position="278"/>
    </location>
    <ligand>
        <name>GTP</name>
        <dbReference type="ChEBI" id="CHEBI:37565"/>
    </ligand>
</feature>
<dbReference type="GO" id="GO:0006614">
    <property type="term" value="P:SRP-dependent cotranslational protein targeting to membrane"/>
    <property type="evidence" value="ECO:0007669"/>
    <property type="project" value="InterPro"/>
</dbReference>
<dbReference type="SUPFAM" id="SSF52540">
    <property type="entry name" value="P-loop containing nucleoside triphosphate hydrolases"/>
    <property type="match status" value="1"/>
</dbReference>